<sequence>MNIKRVYKSNKSEKLGQALNRFAVLLEEVTSEFYGAREYFREKEYHLKNIVEGLCCGNSKQSNKRQ</sequence>
<organism evidence="1 2">
    <name type="scientific">Teladorsagia circumcincta</name>
    <name type="common">Brown stomach worm</name>
    <name type="synonym">Ostertagia circumcincta</name>
    <dbReference type="NCBI Taxonomy" id="45464"/>
    <lineage>
        <taxon>Eukaryota</taxon>
        <taxon>Metazoa</taxon>
        <taxon>Ecdysozoa</taxon>
        <taxon>Nematoda</taxon>
        <taxon>Chromadorea</taxon>
        <taxon>Rhabditida</taxon>
        <taxon>Rhabditina</taxon>
        <taxon>Rhabditomorpha</taxon>
        <taxon>Strongyloidea</taxon>
        <taxon>Trichostrongylidae</taxon>
        <taxon>Teladorsagia</taxon>
    </lineage>
</organism>
<evidence type="ECO:0000313" key="2">
    <source>
        <dbReference type="Proteomes" id="UP000230423"/>
    </source>
</evidence>
<name>A0A2G9UWY3_TELCI</name>
<gene>
    <name evidence="1" type="ORF">TELCIR_03236</name>
</gene>
<keyword evidence="2" id="KW-1185">Reference proteome</keyword>
<dbReference type="OrthoDB" id="5869385at2759"/>
<dbReference type="Proteomes" id="UP000230423">
    <property type="component" value="Unassembled WGS sequence"/>
</dbReference>
<dbReference type="EMBL" id="KZ345228">
    <property type="protein sequence ID" value="PIO74747.1"/>
    <property type="molecule type" value="Genomic_DNA"/>
</dbReference>
<accession>A0A2G9UWY3</accession>
<protein>
    <submittedName>
        <fullName evidence="1">Uncharacterized protein</fullName>
    </submittedName>
</protein>
<dbReference type="AlphaFoldDB" id="A0A2G9UWY3"/>
<evidence type="ECO:0000313" key="1">
    <source>
        <dbReference type="EMBL" id="PIO74747.1"/>
    </source>
</evidence>
<proteinExistence type="predicted"/>
<reference evidence="1 2" key="1">
    <citation type="submission" date="2015-09" db="EMBL/GenBank/DDBJ databases">
        <title>Draft genome of the parasitic nematode Teladorsagia circumcincta isolate WARC Sus (inbred).</title>
        <authorList>
            <person name="Mitreva M."/>
        </authorList>
    </citation>
    <scope>NUCLEOTIDE SEQUENCE [LARGE SCALE GENOMIC DNA]</scope>
    <source>
        <strain evidence="1 2">S</strain>
    </source>
</reference>